<gene>
    <name evidence="2" type="ORF">METZ01_LOCUS476361</name>
</gene>
<dbReference type="InterPro" id="IPR037171">
    <property type="entry name" value="NagB/RpiA_transferase-like"/>
</dbReference>
<evidence type="ECO:0000313" key="2">
    <source>
        <dbReference type="EMBL" id="SVE23507.1"/>
    </source>
</evidence>
<protein>
    <recommendedName>
        <fullName evidence="1">LUD domain-containing protein</fullName>
    </recommendedName>
</protein>
<feature type="domain" description="LUD" evidence="1">
    <location>
        <begin position="42"/>
        <end position="184"/>
    </location>
</feature>
<organism evidence="2">
    <name type="scientific">marine metagenome</name>
    <dbReference type="NCBI Taxonomy" id="408172"/>
    <lineage>
        <taxon>unclassified sequences</taxon>
        <taxon>metagenomes</taxon>
        <taxon>ecological metagenomes</taxon>
    </lineage>
</organism>
<evidence type="ECO:0000259" key="1">
    <source>
        <dbReference type="Pfam" id="PF02589"/>
    </source>
</evidence>
<dbReference type="Gene3D" id="3.40.50.10420">
    <property type="entry name" value="NagB/RpiA/CoA transferase-like"/>
    <property type="match status" value="1"/>
</dbReference>
<sequence length="192" mass="21524">MALNNLFEKLRSAIFPKSKEDVQEDGESSSSINDSEFEDVIFAKTLNDNNGKFFYCANIEEVKAIIKDLITEFDFENIFCKEAELQNILTSVNIPFKGTNFASCDVILSSCEYLIADQGKVMLSTIQLGPENVKDLPNKHMVLAYTDQVVKNISEGMRALNKRTNQGNPTTITTIGAQGTKEIFVFMIDEKK</sequence>
<dbReference type="InterPro" id="IPR003741">
    <property type="entry name" value="LUD_dom"/>
</dbReference>
<dbReference type="AlphaFoldDB" id="A0A383BTQ2"/>
<feature type="non-terminal residue" evidence="2">
    <location>
        <position position="192"/>
    </location>
</feature>
<dbReference type="SUPFAM" id="SSF100950">
    <property type="entry name" value="NagB/RpiA/CoA transferase-like"/>
    <property type="match status" value="1"/>
</dbReference>
<proteinExistence type="predicted"/>
<dbReference type="Pfam" id="PF02589">
    <property type="entry name" value="LUD_dom"/>
    <property type="match status" value="1"/>
</dbReference>
<name>A0A383BTQ2_9ZZZZ</name>
<accession>A0A383BTQ2</accession>
<dbReference type="EMBL" id="UINC01203313">
    <property type="protein sequence ID" value="SVE23507.1"/>
    <property type="molecule type" value="Genomic_DNA"/>
</dbReference>
<reference evidence="2" key="1">
    <citation type="submission" date="2018-05" db="EMBL/GenBank/DDBJ databases">
        <authorList>
            <person name="Lanie J.A."/>
            <person name="Ng W.-L."/>
            <person name="Kazmierczak K.M."/>
            <person name="Andrzejewski T.M."/>
            <person name="Davidsen T.M."/>
            <person name="Wayne K.J."/>
            <person name="Tettelin H."/>
            <person name="Glass J.I."/>
            <person name="Rusch D."/>
            <person name="Podicherti R."/>
            <person name="Tsui H.-C.T."/>
            <person name="Winkler M.E."/>
        </authorList>
    </citation>
    <scope>NUCLEOTIDE SEQUENCE</scope>
</reference>
<dbReference type="InterPro" id="IPR024185">
    <property type="entry name" value="FTHF_cligase-like_sf"/>
</dbReference>